<keyword evidence="10" id="KW-1185">Reference proteome</keyword>
<evidence type="ECO:0000256" key="4">
    <source>
        <dbReference type="ARBA" id="ARBA00023125"/>
    </source>
</evidence>
<evidence type="ECO:0000256" key="2">
    <source>
        <dbReference type="ARBA" id="ARBA00022833"/>
    </source>
</evidence>
<dbReference type="GO" id="GO:0006351">
    <property type="term" value="P:DNA-templated transcription"/>
    <property type="evidence" value="ECO:0007669"/>
    <property type="project" value="InterPro"/>
</dbReference>
<keyword evidence="4" id="KW-0238">DNA-binding</keyword>
<dbReference type="InterPro" id="IPR036864">
    <property type="entry name" value="Zn2-C6_fun-type_DNA-bd_sf"/>
</dbReference>
<dbReference type="InterPro" id="IPR007219">
    <property type="entry name" value="XnlR_reg_dom"/>
</dbReference>
<dbReference type="EMBL" id="CR382135">
    <property type="protein sequence ID" value="CAG85732.2"/>
    <property type="molecule type" value="Genomic_DNA"/>
</dbReference>
<dbReference type="PROSITE" id="PS00463">
    <property type="entry name" value="ZN2_CY6_FUNGAL_1"/>
    <property type="match status" value="1"/>
</dbReference>
<dbReference type="KEGG" id="dha:DEHA2C00638g"/>
<evidence type="ECO:0000256" key="7">
    <source>
        <dbReference type="SAM" id="Coils"/>
    </source>
</evidence>
<dbReference type="CDD" id="cd00067">
    <property type="entry name" value="GAL4"/>
    <property type="match status" value="1"/>
</dbReference>
<gene>
    <name evidence="9" type="ordered locus">DEHA2C00638g</name>
</gene>
<dbReference type="PANTHER" id="PTHR31944">
    <property type="entry name" value="HEME-RESPONSIVE ZINC FINGER TRANSCRIPTION FACTOR HAP1"/>
    <property type="match status" value="1"/>
</dbReference>
<dbReference type="GO" id="GO:0000978">
    <property type="term" value="F:RNA polymerase II cis-regulatory region sequence-specific DNA binding"/>
    <property type="evidence" value="ECO:0007669"/>
    <property type="project" value="TreeGrafter"/>
</dbReference>
<dbReference type="RefSeq" id="XP_457708.2">
    <property type="nucleotide sequence ID" value="XM_457708.1"/>
</dbReference>
<accession>Q6BVR1</accession>
<dbReference type="Pfam" id="PF00172">
    <property type="entry name" value="Zn_clus"/>
    <property type="match status" value="1"/>
</dbReference>
<evidence type="ECO:0000256" key="6">
    <source>
        <dbReference type="ARBA" id="ARBA00023242"/>
    </source>
</evidence>
<evidence type="ECO:0000259" key="8">
    <source>
        <dbReference type="PROSITE" id="PS50048"/>
    </source>
</evidence>
<dbReference type="OrthoDB" id="2123952at2759"/>
<keyword evidence="5" id="KW-0804">Transcription</keyword>
<sequence length="710" mass="82760">MKSSGYESKRDKISYACGRCRKRKIKCDRKLPSCSSCSELGETGSCKYESDKWQTDLMVYEPGNAQLRKEVGVLRTKIRLLENTVSTQRVNLDAMERNTRDESNLYDETDEAKLKVNMSNFHSILLKNLRLTYYGPTNYLSLLMNDPYGTRLFAKYAELQEKKLIEIESHSSLDYSVLKQNRIEPDTEDCSRIPEPLQMQIPLIPRDKTLIYLVERFFQICYPLAPFLDKDNFMKSISPLWENGGYSQNNIILLKCGTLASLLIVLRFSSLSLSSERYLVEPEVAIPSTYVEYSKVLLLSSKGSGRINLSIIQAILLLRTYKTICPEDDNESTDTRILLGIATDMAIIQGLSLNTRMNRFISKDELYIRKKLWLQLFYDDASNSFNFGIQTSICEFETEEFAKLLEEVGTPLENEKKYITRQFKMKIQVASLIRKVVLLMNHRNQEISVSEVTNILNDFDRLLHEEMYSFDQLINYDSSFTSSEISYRVSEYIMKIDLYYKSFMLYYFLFLNWDNDISLDYSRAHFLHLALEKGIILTLLGDYFTKDKSFFFGPEFEKLVGTCIWSSLAKIIPSMVCLLCRSLDGEYNIFMAFKNFKSSCFDIMSWANIDCMDNTSSIKNILKKYQDIYQKCVQLHTKYFITYKVCVCLHFSLDFIQNTYPTFFQDIFSKTSNSIEELASFLDSDNHDTLKNFIDYNFDYNLFSTFLEDS</sequence>
<dbReference type="Pfam" id="PF04082">
    <property type="entry name" value="Fungal_trans"/>
    <property type="match status" value="1"/>
</dbReference>
<keyword evidence="1" id="KW-0479">Metal-binding</keyword>
<dbReference type="GeneID" id="2900328"/>
<evidence type="ECO:0000256" key="5">
    <source>
        <dbReference type="ARBA" id="ARBA00023163"/>
    </source>
</evidence>
<dbReference type="eggNOG" id="ENOG502TG1F">
    <property type="taxonomic scope" value="Eukaryota"/>
</dbReference>
<dbReference type="SMART" id="SM00066">
    <property type="entry name" value="GAL4"/>
    <property type="match status" value="1"/>
</dbReference>
<evidence type="ECO:0000256" key="1">
    <source>
        <dbReference type="ARBA" id="ARBA00022723"/>
    </source>
</evidence>
<evidence type="ECO:0000256" key="3">
    <source>
        <dbReference type="ARBA" id="ARBA00023015"/>
    </source>
</evidence>
<protein>
    <submittedName>
        <fullName evidence="9">DEHA2C00638p</fullName>
    </submittedName>
</protein>
<dbReference type="HOGENOM" id="CLU_021003_0_0_1"/>
<keyword evidence="2" id="KW-0862">Zinc</keyword>
<dbReference type="PANTHER" id="PTHR31944:SF131">
    <property type="entry name" value="HEME-RESPONSIVE ZINC FINGER TRANSCRIPTION FACTOR HAP1"/>
    <property type="match status" value="1"/>
</dbReference>
<dbReference type="CDD" id="cd12148">
    <property type="entry name" value="fungal_TF_MHR"/>
    <property type="match status" value="1"/>
</dbReference>
<organism evidence="9 10">
    <name type="scientific">Debaryomyces hansenii (strain ATCC 36239 / CBS 767 / BCRC 21394 / JCM 1990 / NBRC 0083 / IGC 2968)</name>
    <name type="common">Yeast</name>
    <name type="synonym">Torulaspora hansenii</name>
    <dbReference type="NCBI Taxonomy" id="284592"/>
    <lineage>
        <taxon>Eukaryota</taxon>
        <taxon>Fungi</taxon>
        <taxon>Dikarya</taxon>
        <taxon>Ascomycota</taxon>
        <taxon>Saccharomycotina</taxon>
        <taxon>Pichiomycetes</taxon>
        <taxon>Debaryomycetaceae</taxon>
        <taxon>Debaryomyces</taxon>
    </lineage>
</organism>
<dbReference type="PROSITE" id="PS50048">
    <property type="entry name" value="ZN2_CY6_FUNGAL_2"/>
    <property type="match status" value="1"/>
</dbReference>
<dbReference type="SUPFAM" id="SSF57701">
    <property type="entry name" value="Zn2/Cys6 DNA-binding domain"/>
    <property type="match status" value="1"/>
</dbReference>
<dbReference type="Proteomes" id="UP000000599">
    <property type="component" value="Chromosome C"/>
</dbReference>
<evidence type="ECO:0000313" key="10">
    <source>
        <dbReference type="Proteomes" id="UP000000599"/>
    </source>
</evidence>
<proteinExistence type="predicted"/>
<dbReference type="AlphaFoldDB" id="Q6BVR1"/>
<dbReference type="InParanoid" id="Q6BVR1"/>
<dbReference type="InterPro" id="IPR001138">
    <property type="entry name" value="Zn2Cys6_DnaBD"/>
</dbReference>
<name>Q6BVR1_DEBHA</name>
<reference evidence="9 10" key="1">
    <citation type="journal article" date="2004" name="Nature">
        <title>Genome evolution in yeasts.</title>
        <authorList>
            <consortium name="Genolevures"/>
            <person name="Dujon B."/>
            <person name="Sherman D."/>
            <person name="Fischer G."/>
            <person name="Durrens P."/>
            <person name="Casaregola S."/>
            <person name="Lafontaine I."/>
            <person name="de Montigny J."/>
            <person name="Marck C."/>
            <person name="Neuveglise C."/>
            <person name="Talla E."/>
            <person name="Goffard N."/>
            <person name="Frangeul L."/>
            <person name="Aigle M."/>
            <person name="Anthouard V."/>
            <person name="Babour A."/>
            <person name="Barbe V."/>
            <person name="Barnay S."/>
            <person name="Blanchin S."/>
            <person name="Beckerich J.M."/>
            <person name="Beyne E."/>
            <person name="Bleykasten C."/>
            <person name="Boisrame A."/>
            <person name="Boyer J."/>
            <person name="Cattolico L."/>
            <person name="Confanioleri F."/>
            <person name="de Daruvar A."/>
            <person name="Despons L."/>
            <person name="Fabre E."/>
            <person name="Fairhead C."/>
            <person name="Ferry-Dumazet H."/>
            <person name="Groppi A."/>
            <person name="Hantraye F."/>
            <person name="Hennequin C."/>
            <person name="Jauniaux N."/>
            <person name="Joyet P."/>
            <person name="Kachouri R."/>
            <person name="Kerrest A."/>
            <person name="Koszul R."/>
            <person name="Lemaire M."/>
            <person name="Lesur I."/>
            <person name="Ma L."/>
            <person name="Muller H."/>
            <person name="Nicaud J.M."/>
            <person name="Nikolski M."/>
            <person name="Oztas S."/>
            <person name="Ozier-Kalogeropoulos O."/>
            <person name="Pellenz S."/>
            <person name="Potier S."/>
            <person name="Richard G.F."/>
            <person name="Straub M.L."/>
            <person name="Suleau A."/>
            <person name="Swennene D."/>
            <person name="Tekaia F."/>
            <person name="Wesolowski-Louvel M."/>
            <person name="Westhof E."/>
            <person name="Wirth B."/>
            <person name="Zeniou-Meyer M."/>
            <person name="Zivanovic I."/>
            <person name="Bolotin-Fukuhara M."/>
            <person name="Thierry A."/>
            <person name="Bouchier C."/>
            <person name="Caudron B."/>
            <person name="Scarpelli C."/>
            <person name="Gaillardin C."/>
            <person name="Weissenbach J."/>
            <person name="Wincker P."/>
            <person name="Souciet J.L."/>
        </authorList>
    </citation>
    <scope>NUCLEOTIDE SEQUENCE [LARGE SCALE GENOMIC DNA]</scope>
    <source>
        <strain evidence="10">ATCC 36239 / CBS 767 / BCRC 21394 / JCM 1990 / NBRC 0083 / IGC 2968</strain>
    </source>
</reference>
<keyword evidence="3" id="KW-0805">Transcription regulation</keyword>
<dbReference type="GO" id="GO:0001228">
    <property type="term" value="F:DNA-binding transcription activator activity, RNA polymerase II-specific"/>
    <property type="evidence" value="ECO:0007669"/>
    <property type="project" value="TreeGrafter"/>
</dbReference>
<keyword evidence="7" id="KW-0175">Coiled coil</keyword>
<dbReference type="GO" id="GO:0008270">
    <property type="term" value="F:zinc ion binding"/>
    <property type="evidence" value="ECO:0007669"/>
    <property type="project" value="InterPro"/>
</dbReference>
<feature type="coiled-coil region" evidence="7">
    <location>
        <begin position="64"/>
        <end position="98"/>
    </location>
</feature>
<dbReference type="InterPro" id="IPR051430">
    <property type="entry name" value="Fungal_TF_Env_Response"/>
</dbReference>
<evidence type="ECO:0000313" key="9">
    <source>
        <dbReference type="EMBL" id="CAG85732.2"/>
    </source>
</evidence>
<dbReference type="VEuPathDB" id="FungiDB:DEHA2C00638g"/>
<dbReference type="GO" id="GO:0005634">
    <property type="term" value="C:nucleus"/>
    <property type="evidence" value="ECO:0007669"/>
    <property type="project" value="TreeGrafter"/>
</dbReference>
<dbReference type="Gene3D" id="4.10.240.10">
    <property type="entry name" value="Zn(2)-C6 fungal-type DNA-binding domain"/>
    <property type="match status" value="1"/>
</dbReference>
<feature type="domain" description="Zn(2)-C6 fungal-type" evidence="8">
    <location>
        <begin position="16"/>
        <end position="48"/>
    </location>
</feature>
<keyword evidence="6" id="KW-0539">Nucleus</keyword>